<feature type="transmembrane region" description="Helical" evidence="1">
    <location>
        <begin position="56"/>
        <end position="74"/>
    </location>
</feature>
<evidence type="ECO:0000313" key="2">
    <source>
        <dbReference type="EMBL" id="RRC97216.1"/>
    </source>
</evidence>
<dbReference type="Proteomes" id="UP000267535">
    <property type="component" value="Unassembled WGS sequence"/>
</dbReference>
<dbReference type="RefSeq" id="WP_124927674.1">
    <property type="nucleotide sequence ID" value="NZ_BMOH01000002.1"/>
</dbReference>
<keyword evidence="1" id="KW-0472">Membrane</keyword>
<sequence length="128" mass="14846">MTPKLINRLIKPINRYRFIILASTILGWGVLWFIFLEPSGMNTSVSFDGKPIGFKSSILLMFWMTGVSFVVFSYRNLKEHPGRESSILKKTDYLLAKGFEWHGSVFFTIWFIGLMLGTLIVTFKWIIE</sequence>
<protein>
    <submittedName>
        <fullName evidence="2">Uncharacterized protein</fullName>
    </submittedName>
</protein>
<comment type="caution">
    <text evidence="2">The sequence shown here is derived from an EMBL/GenBank/DDBJ whole genome shotgun (WGS) entry which is preliminary data.</text>
</comment>
<reference evidence="2 3" key="1">
    <citation type="submission" date="2018-11" db="EMBL/GenBank/DDBJ databases">
        <title>The draft genome sequence of Amphritea balenae JAMM 1525T.</title>
        <authorList>
            <person name="Fang Z."/>
            <person name="Zhang Y."/>
            <person name="Han X."/>
        </authorList>
    </citation>
    <scope>NUCLEOTIDE SEQUENCE [LARGE SCALE GENOMIC DNA]</scope>
    <source>
        <strain evidence="2 3">JAMM 1525</strain>
    </source>
</reference>
<name>A0A3P1SJH9_9GAMM</name>
<evidence type="ECO:0000256" key="1">
    <source>
        <dbReference type="SAM" id="Phobius"/>
    </source>
</evidence>
<feature type="transmembrane region" description="Helical" evidence="1">
    <location>
        <begin position="105"/>
        <end position="127"/>
    </location>
</feature>
<gene>
    <name evidence="2" type="ORF">EHS89_18575</name>
</gene>
<keyword evidence="3" id="KW-1185">Reference proteome</keyword>
<keyword evidence="1" id="KW-0812">Transmembrane</keyword>
<keyword evidence="1" id="KW-1133">Transmembrane helix</keyword>
<proteinExistence type="predicted"/>
<dbReference type="AlphaFoldDB" id="A0A3P1SJH9"/>
<feature type="transmembrane region" description="Helical" evidence="1">
    <location>
        <begin position="16"/>
        <end position="36"/>
    </location>
</feature>
<evidence type="ECO:0000313" key="3">
    <source>
        <dbReference type="Proteomes" id="UP000267535"/>
    </source>
</evidence>
<dbReference type="EMBL" id="RQXV01000013">
    <property type="protein sequence ID" value="RRC97216.1"/>
    <property type="molecule type" value="Genomic_DNA"/>
</dbReference>
<accession>A0A3P1SJH9</accession>
<organism evidence="2 3">
    <name type="scientific">Amphritea balenae</name>
    <dbReference type="NCBI Taxonomy" id="452629"/>
    <lineage>
        <taxon>Bacteria</taxon>
        <taxon>Pseudomonadati</taxon>
        <taxon>Pseudomonadota</taxon>
        <taxon>Gammaproteobacteria</taxon>
        <taxon>Oceanospirillales</taxon>
        <taxon>Oceanospirillaceae</taxon>
        <taxon>Amphritea</taxon>
    </lineage>
</organism>